<sequence length="68" mass="7630">MNFAQSMYGIAIIYILINKAVREAWPKALNAGLSAIYSAKKSNFCIVPARRGIPETKPYQRVALIIKF</sequence>
<evidence type="ECO:0000313" key="1">
    <source>
        <dbReference type="EMBL" id="AOW98090.1"/>
    </source>
</evidence>
<dbReference type="AlphaFoldDB" id="A0A1D8TKB6"/>
<dbReference type="Proteomes" id="UP000177870">
    <property type="component" value="Chromosome"/>
</dbReference>
<organism evidence="1 2">
    <name type="scientific">Moorena producens PAL-8-15-08-1</name>
    <dbReference type="NCBI Taxonomy" id="1458985"/>
    <lineage>
        <taxon>Bacteria</taxon>
        <taxon>Bacillati</taxon>
        <taxon>Cyanobacteriota</taxon>
        <taxon>Cyanophyceae</taxon>
        <taxon>Coleofasciculales</taxon>
        <taxon>Coleofasciculaceae</taxon>
        <taxon>Moorena</taxon>
    </lineage>
</organism>
<gene>
    <name evidence="1" type="ORF">BJP34_00370</name>
</gene>
<accession>A0A1D8TKB6</accession>
<name>A0A1D8TKB6_9CYAN</name>
<dbReference type="EMBL" id="CP017599">
    <property type="protein sequence ID" value="AOW98090.1"/>
    <property type="molecule type" value="Genomic_DNA"/>
</dbReference>
<proteinExistence type="predicted"/>
<reference evidence="2" key="1">
    <citation type="submission" date="2016-10" db="EMBL/GenBank/DDBJ databases">
        <title>Comparative genomics uncovers the prolific and rare metabolic potential of the cyanobacterial genus Moorea.</title>
        <authorList>
            <person name="Leao T."/>
            <person name="Castelao G."/>
            <person name="Korobeynikov A."/>
            <person name="Monroe E.A."/>
            <person name="Podell S."/>
            <person name="Glukhov E."/>
            <person name="Allen E."/>
            <person name="Gerwick W.H."/>
            <person name="Gerwick L."/>
        </authorList>
    </citation>
    <scope>NUCLEOTIDE SEQUENCE [LARGE SCALE GENOMIC DNA]</scope>
    <source>
        <strain evidence="2">PAL-8-15-08-1</strain>
    </source>
</reference>
<evidence type="ECO:0000313" key="2">
    <source>
        <dbReference type="Proteomes" id="UP000177870"/>
    </source>
</evidence>
<protein>
    <submittedName>
        <fullName evidence="1">Uncharacterized protein</fullName>
    </submittedName>
</protein>
<dbReference type="KEGG" id="mpro:BJP34_00370"/>